<proteinExistence type="predicted"/>
<evidence type="ECO:0000313" key="3">
    <source>
        <dbReference type="Proteomes" id="UP000078546"/>
    </source>
</evidence>
<dbReference type="AlphaFoldDB" id="A0A1A8WL81"/>
<feature type="compositionally biased region" description="Basic and acidic residues" evidence="1">
    <location>
        <begin position="141"/>
        <end position="154"/>
    </location>
</feature>
<dbReference type="EMBL" id="FLQV01000455">
    <property type="protein sequence ID" value="SBS92921.1"/>
    <property type="molecule type" value="Genomic_DNA"/>
</dbReference>
<feature type="region of interest" description="Disordered" evidence="1">
    <location>
        <begin position="122"/>
        <end position="154"/>
    </location>
</feature>
<feature type="compositionally biased region" description="Basic residues" evidence="1">
    <location>
        <begin position="129"/>
        <end position="140"/>
    </location>
</feature>
<evidence type="ECO:0000313" key="2">
    <source>
        <dbReference type="EMBL" id="SBS92921.1"/>
    </source>
</evidence>
<evidence type="ECO:0000256" key="1">
    <source>
        <dbReference type="SAM" id="MobiDB-lite"/>
    </source>
</evidence>
<gene>
    <name evidence="2" type="ORF">POVCU1_024310</name>
</gene>
<sequence>MRVDVLAYCYGRKGNTPSRICMSVTTFKSYMLKIKRNGTKQKKKKKKRKKVLILTQRKKQSVPMIKRGNRKMGNLRGYPYYVCIFSKGKENEIGSGQVWLRKSLPIPAAIFKNAQSCRVHQIDSENRNINRKKEKKKGKKKEKEKEKEKNNKIK</sequence>
<organism evidence="2 3">
    <name type="scientific">Plasmodium ovale curtisi</name>
    <dbReference type="NCBI Taxonomy" id="864141"/>
    <lineage>
        <taxon>Eukaryota</taxon>
        <taxon>Sar</taxon>
        <taxon>Alveolata</taxon>
        <taxon>Apicomplexa</taxon>
        <taxon>Aconoidasida</taxon>
        <taxon>Haemosporida</taxon>
        <taxon>Plasmodiidae</taxon>
        <taxon>Plasmodium</taxon>
        <taxon>Plasmodium (Plasmodium)</taxon>
    </lineage>
</organism>
<dbReference type="Proteomes" id="UP000078546">
    <property type="component" value="Unassembled WGS sequence"/>
</dbReference>
<reference evidence="3" key="1">
    <citation type="submission" date="2016-05" db="EMBL/GenBank/DDBJ databases">
        <authorList>
            <person name="Naeem Raeece"/>
        </authorList>
    </citation>
    <scope>NUCLEOTIDE SEQUENCE [LARGE SCALE GENOMIC DNA]</scope>
</reference>
<protein>
    <submittedName>
        <fullName evidence="2">Uncharacterized protein</fullName>
    </submittedName>
</protein>
<name>A0A1A8WL81_PLAOA</name>
<accession>A0A1A8WL81</accession>